<dbReference type="InterPro" id="IPR001005">
    <property type="entry name" value="SANT/Myb"/>
</dbReference>
<feature type="domain" description="HTH myb-type" evidence="3">
    <location>
        <begin position="134"/>
        <end position="184"/>
    </location>
</feature>
<dbReference type="PROSITE" id="PS50090">
    <property type="entry name" value="MYB_LIKE"/>
    <property type="match status" value="3"/>
</dbReference>
<dbReference type="Gene3D" id="1.10.10.60">
    <property type="entry name" value="Homeodomain-like"/>
    <property type="match status" value="3"/>
</dbReference>
<dbReference type="GO" id="GO:0000978">
    <property type="term" value="F:RNA polymerase II cis-regulatory region sequence-specific DNA binding"/>
    <property type="evidence" value="ECO:0007669"/>
    <property type="project" value="TreeGrafter"/>
</dbReference>
<dbReference type="STRING" id="985895.E5A6N5"/>
<dbReference type="AlphaFoldDB" id="E5A6N5"/>
<dbReference type="EMBL" id="FP929135">
    <property type="protein sequence ID" value="CBX99280.1"/>
    <property type="molecule type" value="Genomic_DNA"/>
</dbReference>
<dbReference type="Pfam" id="PF13921">
    <property type="entry name" value="Myb_DNA-bind_6"/>
    <property type="match status" value="1"/>
</dbReference>
<dbReference type="InterPro" id="IPR050560">
    <property type="entry name" value="MYB_TF"/>
</dbReference>
<evidence type="ECO:0000313" key="5">
    <source>
        <dbReference type="Proteomes" id="UP000002668"/>
    </source>
</evidence>
<dbReference type="InParanoid" id="E5A6N5"/>
<dbReference type="SMART" id="SM00717">
    <property type="entry name" value="SANT"/>
    <property type="match status" value="3"/>
</dbReference>
<feature type="compositionally biased region" description="Low complexity" evidence="1">
    <location>
        <begin position="359"/>
        <end position="370"/>
    </location>
</feature>
<dbReference type="VEuPathDB" id="FungiDB:LEMA_P085190.1"/>
<dbReference type="SUPFAM" id="SSF46689">
    <property type="entry name" value="Homeodomain-like"/>
    <property type="match status" value="2"/>
</dbReference>
<evidence type="ECO:0000256" key="1">
    <source>
        <dbReference type="SAM" id="MobiDB-lite"/>
    </source>
</evidence>
<feature type="compositionally biased region" description="Low complexity" evidence="1">
    <location>
        <begin position="195"/>
        <end position="208"/>
    </location>
</feature>
<dbReference type="Pfam" id="PF00249">
    <property type="entry name" value="Myb_DNA-binding"/>
    <property type="match status" value="1"/>
</dbReference>
<evidence type="ECO:0000313" key="4">
    <source>
        <dbReference type="EMBL" id="CBX99280.1"/>
    </source>
</evidence>
<name>E5A6N5_LEPMJ</name>
<dbReference type="PROSITE" id="PS51294">
    <property type="entry name" value="HTH_MYB"/>
    <property type="match status" value="2"/>
</dbReference>
<dbReference type="PANTHER" id="PTHR45614">
    <property type="entry name" value="MYB PROTEIN-RELATED"/>
    <property type="match status" value="1"/>
</dbReference>
<dbReference type="InterPro" id="IPR009057">
    <property type="entry name" value="Homeodomain-like_sf"/>
</dbReference>
<dbReference type="GO" id="GO:0005634">
    <property type="term" value="C:nucleus"/>
    <property type="evidence" value="ECO:0007669"/>
    <property type="project" value="TreeGrafter"/>
</dbReference>
<protein>
    <submittedName>
        <fullName evidence="4">Uncharacterized protein</fullName>
    </submittedName>
</protein>
<feature type="region of interest" description="Disordered" evidence="1">
    <location>
        <begin position="190"/>
        <end position="210"/>
    </location>
</feature>
<organism evidence="4 5">
    <name type="scientific">Leptosphaeria maculans (strain JN3 / isolate v23.1.3 / race Av1-4-5-6-7-8)</name>
    <name type="common">Blackleg fungus</name>
    <name type="synonym">Phoma lingam</name>
    <dbReference type="NCBI Taxonomy" id="985895"/>
    <lineage>
        <taxon>Eukaryota</taxon>
        <taxon>Fungi</taxon>
        <taxon>Dikarya</taxon>
        <taxon>Ascomycota</taxon>
        <taxon>Pezizomycotina</taxon>
        <taxon>Dothideomycetes</taxon>
        <taxon>Pleosporomycetidae</taxon>
        <taxon>Pleosporales</taxon>
        <taxon>Pleosporineae</taxon>
        <taxon>Leptosphaeriaceae</taxon>
        <taxon>Plenodomus</taxon>
        <taxon>Plenodomus lingam/Leptosphaeria maculans species complex</taxon>
    </lineage>
</organism>
<evidence type="ECO:0000259" key="3">
    <source>
        <dbReference type="PROSITE" id="PS51294"/>
    </source>
</evidence>
<reference evidence="5" key="1">
    <citation type="journal article" date="2011" name="Nat. Commun.">
        <title>Effector diversification within compartments of the Leptosphaeria maculans genome affected by Repeat-Induced Point mutations.</title>
        <authorList>
            <person name="Rouxel T."/>
            <person name="Grandaubert J."/>
            <person name="Hane J.K."/>
            <person name="Hoede C."/>
            <person name="van de Wouw A.P."/>
            <person name="Couloux A."/>
            <person name="Dominguez V."/>
            <person name="Anthouard V."/>
            <person name="Bally P."/>
            <person name="Bourras S."/>
            <person name="Cozijnsen A.J."/>
            <person name="Ciuffetti L.M."/>
            <person name="Degrave A."/>
            <person name="Dilmaghani A."/>
            <person name="Duret L."/>
            <person name="Fudal I."/>
            <person name="Goodwin S.B."/>
            <person name="Gout L."/>
            <person name="Glaser N."/>
            <person name="Linglin J."/>
            <person name="Kema G.H.J."/>
            <person name="Lapalu N."/>
            <person name="Lawrence C.B."/>
            <person name="May K."/>
            <person name="Meyer M."/>
            <person name="Ollivier B."/>
            <person name="Poulain J."/>
            <person name="Schoch C.L."/>
            <person name="Simon A."/>
            <person name="Spatafora J.W."/>
            <person name="Stachowiak A."/>
            <person name="Turgeon B.G."/>
            <person name="Tyler B.M."/>
            <person name="Vincent D."/>
            <person name="Weissenbach J."/>
            <person name="Amselem J."/>
            <person name="Quesneville H."/>
            <person name="Oliver R.P."/>
            <person name="Wincker P."/>
            <person name="Balesdent M.-H."/>
            <person name="Howlett B.J."/>
        </authorList>
    </citation>
    <scope>NUCLEOTIDE SEQUENCE [LARGE SCALE GENOMIC DNA]</scope>
    <source>
        <strain evidence="5">JN3 / isolate v23.1.3 / race Av1-4-5-6-7-8</strain>
    </source>
</reference>
<sequence length="559" mass="62825">MDSSNRQPRKWTLSEDRILREQVEAQLPGRHVIFEFEDGWLTETAAINGDIRDWCRVADQLPGRTNKDCRKRWHNSVAGGLKKGQWARSEDDLLIKAVKQHGQKWTLVATSVTSRSADQCAKRWQQSLDPDLDRSEWLETEDRTLLEATQRLGRHWKDIQREHFPGRSKNCIKNRYTVLVRRYQNQGIRLPDVASSPSESSTPAISSYPEDDDYLSSAPSMYTDLLSAPAHATSSRSRHSWSSMDNEAYATWSTGQAYNMPIAMTAPDLYHTTTTVPQYALAQPPTLGSNASHTTSSSHWTTSAMQSTMPMYTQSPVTDTLQTPFYSDNYPATEQTLMAYSPSYTASTARPNYTMPNQSASSMPRSRSSSQYQHHPTHSTPPTYHDPRSSYTFIQGSIDVVPTLDFVTKQTAKQPTKIFEMTPQNYPYSPANHNLQFPSGTVACLCFKVAVHIWSETNLEIICGTDVDGSLTATRNPSKWSGTCTRRMQIGYIHFGGIGVNFGGRQQYRNPYAITSLAKQTVGSEYTAHSHCTCIPARYTPPQPTKPSSDYPGSIVRNE</sequence>
<feature type="domain" description="HTH myb-type" evidence="3">
    <location>
        <begin position="81"/>
        <end position="132"/>
    </location>
</feature>
<accession>E5A6N5</accession>
<dbReference type="HOGENOM" id="CLU_035738_2_0_1"/>
<dbReference type="InterPro" id="IPR017930">
    <property type="entry name" value="Myb_dom"/>
</dbReference>
<dbReference type="eggNOG" id="KOG0048">
    <property type="taxonomic scope" value="Eukaryota"/>
</dbReference>
<dbReference type="CDD" id="cd00167">
    <property type="entry name" value="SANT"/>
    <property type="match status" value="3"/>
</dbReference>
<keyword evidence="5" id="KW-1185">Reference proteome</keyword>
<feature type="domain" description="Myb-like" evidence="2">
    <location>
        <begin position="78"/>
        <end position="128"/>
    </location>
</feature>
<feature type="region of interest" description="Disordered" evidence="1">
    <location>
        <begin position="349"/>
        <end position="388"/>
    </location>
</feature>
<proteinExistence type="predicted"/>
<feature type="compositionally biased region" description="Polar residues" evidence="1">
    <location>
        <begin position="349"/>
        <end position="358"/>
    </location>
</feature>
<dbReference type="Proteomes" id="UP000002668">
    <property type="component" value="Genome"/>
</dbReference>
<dbReference type="GO" id="GO:0000981">
    <property type="term" value="F:DNA-binding transcription factor activity, RNA polymerase II-specific"/>
    <property type="evidence" value="ECO:0007669"/>
    <property type="project" value="TreeGrafter"/>
</dbReference>
<feature type="domain" description="Myb-like" evidence="2">
    <location>
        <begin position="3"/>
        <end position="77"/>
    </location>
</feature>
<dbReference type="OrthoDB" id="2143914at2759"/>
<gene>
    <name evidence="4" type="ORF">LEMA_P085190.1</name>
</gene>
<dbReference type="PANTHER" id="PTHR45614:SF265">
    <property type="entry name" value="MYB-LIKE DOMAIN-CONTAINING PROTEIN-RELATED"/>
    <property type="match status" value="1"/>
</dbReference>
<feature type="domain" description="Myb-like" evidence="2">
    <location>
        <begin position="129"/>
        <end position="180"/>
    </location>
</feature>
<evidence type="ECO:0000259" key="2">
    <source>
        <dbReference type="PROSITE" id="PS50090"/>
    </source>
</evidence>